<dbReference type="InterPro" id="IPR011060">
    <property type="entry name" value="RibuloseP-bd_barrel"/>
</dbReference>
<keyword evidence="6 9" id="KW-0057">Aromatic amino acid biosynthesis</keyword>
<dbReference type="EC" id="4.2.1.20" evidence="9"/>
<evidence type="ECO:0000256" key="10">
    <source>
        <dbReference type="RuleBase" id="RU003662"/>
    </source>
</evidence>
<dbReference type="Gene3D" id="3.20.20.70">
    <property type="entry name" value="Aldolase class I"/>
    <property type="match status" value="1"/>
</dbReference>
<keyword evidence="12" id="KW-1185">Reference proteome</keyword>
<name>A0A521DGW9_SACCC</name>
<evidence type="ECO:0000256" key="7">
    <source>
        <dbReference type="ARBA" id="ARBA00023239"/>
    </source>
</evidence>
<accession>A0A521DGW9</accession>
<evidence type="ECO:0000313" key="11">
    <source>
        <dbReference type="EMBL" id="SMO71014.1"/>
    </source>
</evidence>
<dbReference type="GO" id="GO:0005829">
    <property type="term" value="C:cytosol"/>
    <property type="evidence" value="ECO:0007669"/>
    <property type="project" value="TreeGrafter"/>
</dbReference>
<dbReference type="RefSeq" id="WP_142533637.1">
    <property type="nucleotide sequence ID" value="NZ_FXTB01000005.1"/>
</dbReference>
<dbReference type="InterPro" id="IPR018204">
    <property type="entry name" value="Trp_synthase_alpha_AS"/>
</dbReference>
<dbReference type="InterPro" id="IPR002028">
    <property type="entry name" value="Trp_synthase_suA"/>
</dbReference>
<dbReference type="HAMAP" id="MF_00131">
    <property type="entry name" value="Trp_synth_alpha"/>
    <property type="match status" value="1"/>
</dbReference>
<feature type="active site" description="Proton acceptor" evidence="9">
    <location>
        <position position="56"/>
    </location>
</feature>
<evidence type="ECO:0000256" key="9">
    <source>
        <dbReference type="HAMAP-Rule" id="MF_00131"/>
    </source>
</evidence>
<proteinExistence type="inferred from homology"/>
<dbReference type="AlphaFoldDB" id="A0A521DGW9"/>
<dbReference type="CDD" id="cd04724">
    <property type="entry name" value="Tryptophan_synthase_alpha"/>
    <property type="match status" value="1"/>
</dbReference>
<comment type="function">
    <text evidence="1 9">The alpha subunit is responsible for the aldol cleavage of indoleglycerol phosphate to indole and glyceraldehyde 3-phosphate.</text>
</comment>
<dbReference type="FunFam" id="3.20.20.70:FF:000037">
    <property type="entry name" value="Tryptophan synthase alpha chain"/>
    <property type="match status" value="1"/>
</dbReference>
<sequence>MNRIQQLFQDKKDILSIYFTAGYPNLEDTLPVLESLEEAGVGVVEIGIPFSDPLADGPTIQHSGQTALNNGMSLKVLFEQLANVRSKIKMPLVLMGYINNVHKYGIESFAKKCSEVGIDAVILPDLPFQEYLNHYKDTFDKYGVSNIFLITPQTPNERIKLIDKNTNAFIYMVSSAAVTGVKKGISEAQLAYFDRVKKLNLKNPVLIGFGISDKTSYQETCKYADGAIIGSAFVKLLAQPGDLHTNIKSFVKDIIG</sequence>
<keyword evidence="5 9" id="KW-0822">Tryptophan biosynthesis</keyword>
<dbReference type="UniPathway" id="UPA00035">
    <property type="reaction ID" value="UER00044"/>
</dbReference>
<dbReference type="Proteomes" id="UP000319040">
    <property type="component" value="Unassembled WGS sequence"/>
</dbReference>
<evidence type="ECO:0000256" key="4">
    <source>
        <dbReference type="ARBA" id="ARBA00022605"/>
    </source>
</evidence>
<dbReference type="OrthoDB" id="9804578at2"/>
<organism evidence="11 12">
    <name type="scientific">Saccharicrinis carchari</name>
    <dbReference type="NCBI Taxonomy" id="1168039"/>
    <lineage>
        <taxon>Bacteria</taxon>
        <taxon>Pseudomonadati</taxon>
        <taxon>Bacteroidota</taxon>
        <taxon>Bacteroidia</taxon>
        <taxon>Marinilabiliales</taxon>
        <taxon>Marinilabiliaceae</taxon>
        <taxon>Saccharicrinis</taxon>
    </lineage>
</organism>
<feature type="active site" description="Proton acceptor" evidence="9">
    <location>
        <position position="45"/>
    </location>
</feature>
<dbReference type="Pfam" id="PF00290">
    <property type="entry name" value="Trp_syntA"/>
    <property type="match status" value="1"/>
</dbReference>
<protein>
    <recommendedName>
        <fullName evidence="9">Tryptophan synthase alpha chain</fullName>
        <ecNumber evidence="9">4.2.1.20</ecNumber>
    </recommendedName>
</protein>
<keyword evidence="7 9" id="KW-0456">Lyase</keyword>
<dbReference type="SUPFAM" id="SSF51366">
    <property type="entry name" value="Ribulose-phoshate binding barrel"/>
    <property type="match status" value="1"/>
</dbReference>
<dbReference type="InterPro" id="IPR013785">
    <property type="entry name" value="Aldolase_TIM"/>
</dbReference>
<evidence type="ECO:0000256" key="1">
    <source>
        <dbReference type="ARBA" id="ARBA00003365"/>
    </source>
</evidence>
<evidence type="ECO:0000256" key="3">
    <source>
        <dbReference type="ARBA" id="ARBA00011270"/>
    </source>
</evidence>
<evidence type="ECO:0000256" key="8">
    <source>
        <dbReference type="ARBA" id="ARBA00049047"/>
    </source>
</evidence>
<dbReference type="PANTHER" id="PTHR43406:SF1">
    <property type="entry name" value="TRYPTOPHAN SYNTHASE ALPHA CHAIN, CHLOROPLASTIC"/>
    <property type="match status" value="1"/>
</dbReference>
<dbReference type="EMBL" id="FXTB01000005">
    <property type="protein sequence ID" value="SMO71014.1"/>
    <property type="molecule type" value="Genomic_DNA"/>
</dbReference>
<comment type="subunit">
    <text evidence="3 9">Tetramer of two alpha and two beta chains.</text>
</comment>
<evidence type="ECO:0000313" key="12">
    <source>
        <dbReference type="Proteomes" id="UP000319040"/>
    </source>
</evidence>
<dbReference type="PANTHER" id="PTHR43406">
    <property type="entry name" value="TRYPTOPHAN SYNTHASE, ALPHA CHAIN"/>
    <property type="match status" value="1"/>
</dbReference>
<reference evidence="11 12" key="1">
    <citation type="submission" date="2017-05" db="EMBL/GenBank/DDBJ databases">
        <authorList>
            <person name="Varghese N."/>
            <person name="Submissions S."/>
        </authorList>
    </citation>
    <scope>NUCLEOTIDE SEQUENCE [LARGE SCALE GENOMIC DNA]</scope>
    <source>
        <strain evidence="11 12">DSM 27040</strain>
    </source>
</reference>
<dbReference type="PROSITE" id="PS00167">
    <property type="entry name" value="TRP_SYNTHASE_ALPHA"/>
    <property type="match status" value="1"/>
</dbReference>
<evidence type="ECO:0000256" key="2">
    <source>
        <dbReference type="ARBA" id="ARBA00004733"/>
    </source>
</evidence>
<dbReference type="GO" id="GO:0004834">
    <property type="term" value="F:tryptophan synthase activity"/>
    <property type="evidence" value="ECO:0007669"/>
    <property type="project" value="UniProtKB-UniRule"/>
</dbReference>
<gene>
    <name evidence="9" type="primary">trpA</name>
    <name evidence="11" type="ORF">SAMN06265379_105188</name>
</gene>
<comment type="similarity">
    <text evidence="9 10">Belongs to the TrpA family.</text>
</comment>
<evidence type="ECO:0000256" key="5">
    <source>
        <dbReference type="ARBA" id="ARBA00022822"/>
    </source>
</evidence>
<evidence type="ECO:0000256" key="6">
    <source>
        <dbReference type="ARBA" id="ARBA00023141"/>
    </source>
</evidence>
<comment type="catalytic activity">
    <reaction evidence="8 9">
        <text>(1S,2R)-1-C-(indol-3-yl)glycerol 3-phosphate + L-serine = D-glyceraldehyde 3-phosphate + L-tryptophan + H2O</text>
        <dbReference type="Rhea" id="RHEA:10532"/>
        <dbReference type="ChEBI" id="CHEBI:15377"/>
        <dbReference type="ChEBI" id="CHEBI:33384"/>
        <dbReference type="ChEBI" id="CHEBI:57912"/>
        <dbReference type="ChEBI" id="CHEBI:58866"/>
        <dbReference type="ChEBI" id="CHEBI:59776"/>
        <dbReference type="EC" id="4.2.1.20"/>
    </reaction>
</comment>
<comment type="pathway">
    <text evidence="2 9">Amino-acid biosynthesis; L-tryptophan biosynthesis; L-tryptophan from chorismate: step 5/5.</text>
</comment>
<keyword evidence="4 9" id="KW-0028">Amino-acid biosynthesis</keyword>
<dbReference type="NCBIfam" id="TIGR00262">
    <property type="entry name" value="trpA"/>
    <property type="match status" value="1"/>
</dbReference>